<feature type="non-terminal residue" evidence="11">
    <location>
        <position position="162"/>
    </location>
</feature>
<evidence type="ECO:0000259" key="10">
    <source>
        <dbReference type="PROSITE" id="PS51843"/>
    </source>
</evidence>
<dbReference type="PRINTS" id="PR00546">
    <property type="entry name" value="THYROIDHORMR"/>
</dbReference>
<dbReference type="AlphaFoldDB" id="A0ABD1CIK6"/>
<keyword evidence="8" id="KW-0804">Transcription</keyword>
<reference evidence="11 12" key="1">
    <citation type="submission" date="2024-05" db="EMBL/GenBank/DDBJ databases">
        <title>Culex pipiens pipiens assembly and annotation.</title>
        <authorList>
            <person name="Alout H."/>
            <person name="Durand T."/>
        </authorList>
    </citation>
    <scope>NUCLEOTIDE SEQUENCE [LARGE SCALE GENOMIC DNA]</scope>
    <source>
        <strain evidence="11">HA-2024</strain>
        <tissue evidence="11">Whole body</tissue>
    </source>
</reference>
<evidence type="ECO:0000256" key="1">
    <source>
        <dbReference type="ARBA" id="ARBA00004123"/>
    </source>
</evidence>
<dbReference type="Proteomes" id="UP001562425">
    <property type="component" value="Unassembled WGS sequence"/>
</dbReference>
<dbReference type="SUPFAM" id="SSF48508">
    <property type="entry name" value="Nuclear receptor ligand-binding domain"/>
    <property type="match status" value="1"/>
</dbReference>
<keyword evidence="6" id="KW-0805">Transcription regulation</keyword>
<evidence type="ECO:0000256" key="5">
    <source>
        <dbReference type="ARBA" id="ARBA00022833"/>
    </source>
</evidence>
<organism evidence="11 12">
    <name type="scientific">Culex pipiens pipiens</name>
    <name type="common">Northern house mosquito</name>
    <dbReference type="NCBI Taxonomy" id="38569"/>
    <lineage>
        <taxon>Eukaryota</taxon>
        <taxon>Metazoa</taxon>
        <taxon>Ecdysozoa</taxon>
        <taxon>Arthropoda</taxon>
        <taxon>Hexapoda</taxon>
        <taxon>Insecta</taxon>
        <taxon>Pterygota</taxon>
        <taxon>Neoptera</taxon>
        <taxon>Endopterygota</taxon>
        <taxon>Diptera</taxon>
        <taxon>Nematocera</taxon>
        <taxon>Culicoidea</taxon>
        <taxon>Culicidae</taxon>
        <taxon>Culicinae</taxon>
        <taxon>Culicini</taxon>
        <taxon>Culex</taxon>
        <taxon>Culex</taxon>
    </lineage>
</organism>
<keyword evidence="4" id="KW-0863">Zinc-finger</keyword>
<comment type="similarity">
    <text evidence="2">Belongs to the nuclear hormone receptor family. NR1 subfamily.</text>
</comment>
<evidence type="ECO:0000313" key="12">
    <source>
        <dbReference type="Proteomes" id="UP001562425"/>
    </source>
</evidence>
<name>A0ABD1CIK6_CULPP</name>
<dbReference type="GO" id="GO:0005634">
    <property type="term" value="C:nucleus"/>
    <property type="evidence" value="ECO:0007669"/>
    <property type="project" value="UniProtKB-SubCell"/>
</dbReference>
<dbReference type="EMBL" id="JBEHCU010011846">
    <property type="protein sequence ID" value="KAL1376219.1"/>
    <property type="molecule type" value="Genomic_DNA"/>
</dbReference>
<dbReference type="Gene3D" id="1.10.565.10">
    <property type="entry name" value="Retinoid X Receptor"/>
    <property type="match status" value="1"/>
</dbReference>
<keyword evidence="5" id="KW-0862">Zinc</keyword>
<evidence type="ECO:0000256" key="4">
    <source>
        <dbReference type="ARBA" id="ARBA00022771"/>
    </source>
</evidence>
<comment type="subcellular location">
    <subcellularLocation>
        <location evidence="1">Nucleus</location>
    </subcellularLocation>
</comment>
<dbReference type="PRINTS" id="PR00398">
    <property type="entry name" value="STRDHORMONER"/>
</dbReference>
<dbReference type="GO" id="GO:0003677">
    <property type="term" value="F:DNA binding"/>
    <property type="evidence" value="ECO:0007669"/>
    <property type="project" value="UniProtKB-KW"/>
</dbReference>
<gene>
    <name evidence="11" type="ORF">pipiens_017021</name>
</gene>
<dbReference type="InterPro" id="IPR001728">
    <property type="entry name" value="ThyrH_rcpt"/>
</dbReference>
<feature type="domain" description="NR LBD" evidence="10">
    <location>
        <begin position="31"/>
        <end position="162"/>
    </location>
</feature>
<accession>A0ABD1CIK6</accession>
<comment type="caution">
    <text evidence="11">The sequence shown here is derived from an EMBL/GenBank/DDBJ whole genome shotgun (WGS) entry which is preliminary data.</text>
</comment>
<dbReference type="InterPro" id="IPR035500">
    <property type="entry name" value="NHR-like_dom_sf"/>
</dbReference>
<evidence type="ECO:0000256" key="7">
    <source>
        <dbReference type="ARBA" id="ARBA00023125"/>
    </source>
</evidence>
<dbReference type="InterPro" id="IPR000536">
    <property type="entry name" value="Nucl_hrmn_rcpt_lig-bd"/>
</dbReference>
<keyword evidence="3" id="KW-0479">Metal-binding</keyword>
<dbReference type="PANTHER" id="PTHR45805">
    <property type="entry name" value="NUCLEAR HORMONE RECEPTOR HR3-RELATED"/>
    <property type="match status" value="1"/>
</dbReference>
<proteinExistence type="inferred from homology"/>
<evidence type="ECO:0000256" key="8">
    <source>
        <dbReference type="ARBA" id="ARBA00023163"/>
    </source>
</evidence>
<keyword evidence="12" id="KW-1185">Reference proteome</keyword>
<dbReference type="GO" id="GO:0008270">
    <property type="term" value="F:zinc ion binding"/>
    <property type="evidence" value="ECO:0007669"/>
    <property type="project" value="UniProtKB-KW"/>
</dbReference>
<evidence type="ECO:0000256" key="6">
    <source>
        <dbReference type="ARBA" id="ARBA00023015"/>
    </source>
</evidence>
<sequence length="162" mass="18480">MTNCAEISTSTAAIVGTILPDSMTFSTPELSIYDIIQCVAQAHRGHCTYTTELVKELNRVSLVNYSEKHDLIYQSLDTVEDQRVWLWQQYALRMTPSVQRIVEFAKRVPGFGEFLQDDQLILIKLGFFEVWLSHAAKAATDHALTFDDGVYVSRQQLEVIYD</sequence>
<dbReference type="PANTHER" id="PTHR45805:SF10">
    <property type="entry name" value="ECDYSONE-INDUCED PROTEIN 78C"/>
    <property type="match status" value="1"/>
</dbReference>
<protein>
    <recommendedName>
        <fullName evidence="10">NR LBD domain-containing protein</fullName>
    </recommendedName>
</protein>
<dbReference type="GO" id="GO:0010468">
    <property type="term" value="P:regulation of gene expression"/>
    <property type="evidence" value="ECO:0007669"/>
    <property type="project" value="UniProtKB-ARBA"/>
</dbReference>
<dbReference type="InterPro" id="IPR001723">
    <property type="entry name" value="Nuclear_hrmn_rcpt"/>
</dbReference>
<evidence type="ECO:0000256" key="2">
    <source>
        <dbReference type="ARBA" id="ARBA00008092"/>
    </source>
</evidence>
<dbReference type="PROSITE" id="PS51843">
    <property type="entry name" value="NR_LBD"/>
    <property type="match status" value="1"/>
</dbReference>
<evidence type="ECO:0000256" key="3">
    <source>
        <dbReference type="ARBA" id="ARBA00022723"/>
    </source>
</evidence>
<keyword evidence="9" id="KW-0675">Receptor</keyword>
<evidence type="ECO:0000313" key="11">
    <source>
        <dbReference type="EMBL" id="KAL1376219.1"/>
    </source>
</evidence>
<keyword evidence="7" id="KW-0238">DNA-binding</keyword>
<evidence type="ECO:0000256" key="9">
    <source>
        <dbReference type="ARBA" id="ARBA00023170"/>
    </source>
</evidence>